<organism evidence="5 6">
    <name type="scientific">Streptomyces pseudovenezuelae</name>
    <dbReference type="NCBI Taxonomy" id="67350"/>
    <lineage>
        <taxon>Bacteria</taxon>
        <taxon>Bacillati</taxon>
        <taxon>Actinomycetota</taxon>
        <taxon>Actinomycetes</taxon>
        <taxon>Kitasatosporales</taxon>
        <taxon>Streptomycetaceae</taxon>
        <taxon>Streptomyces</taxon>
        <taxon>Streptomyces aurantiacus group</taxon>
    </lineage>
</organism>
<evidence type="ECO:0000259" key="4">
    <source>
        <dbReference type="PROSITE" id="PS50932"/>
    </source>
</evidence>
<dbReference type="Gene3D" id="3.40.50.2300">
    <property type="match status" value="2"/>
</dbReference>
<comment type="caution">
    <text evidence="5">The sequence shown here is derived from an EMBL/GenBank/DDBJ whole genome shotgun (WGS) entry which is preliminary data.</text>
</comment>
<evidence type="ECO:0000313" key="6">
    <source>
        <dbReference type="Proteomes" id="UP000053039"/>
    </source>
</evidence>
<dbReference type="PANTHER" id="PTHR30146:SF109">
    <property type="entry name" value="HTH-TYPE TRANSCRIPTIONAL REGULATOR GALS"/>
    <property type="match status" value="1"/>
</dbReference>
<keyword evidence="2" id="KW-0238">DNA-binding</keyword>
<dbReference type="PROSITE" id="PS50932">
    <property type="entry name" value="HTH_LACI_2"/>
    <property type="match status" value="1"/>
</dbReference>
<evidence type="ECO:0000256" key="3">
    <source>
        <dbReference type="ARBA" id="ARBA00023163"/>
    </source>
</evidence>
<gene>
    <name evidence="5" type="ORF">AQI94_27365</name>
</gene>
<evidence type="ECO:0000256" key="1">
    <source>
        <dbReference type="ARBA" id="ARBA00023015"/>
    </source>
</evidence>
<dbReference type="InterPro" id="IPR046335">
    <property type="entry name" value="LacI/GalR-like_sensor"/>
</dbReference>
<dbReference type="InterPro" id="IPR010982">
    <property type="entry name" value="Lambda_DNA-bd_dom_sf"/>
</dbReference>
<dbReference type="SUPFAM" id="SSF47413">
    <property type="entry name" value="lambda repressor-like DNA-binding domains"/>
    <property type="match status" value="1"/>
</dbReference>
<name>A0A101N2X4_9ACTN</name>
<dbReference type="Pfam" id="PF13377">
    <property type="entry name" value="Peripla_BP_3"/>
    <property type="match status" value="1"/>
</dbReference>
<feature type="domain" description="HTH lacI-type" evidence="4">
    <location>
        <begin position="10"/>
        <end position="69"/>
    </location>
</feature>
<keyword evidence="1" id="KW-0805">Transcription regulation</keyword>
<dbReference type="PANTHER" id="PTHR30146">
    <property type="entry name" value="LACI-RELATED TRANSCRIPTIONAL REPRESSOR"/>
    <property type="match status" value="1"/>
</dbReference>
<dbReference type="InterPro" id="IPR028082">
    <property type="entry name" value="Peripla_BP_I"/>
</dbReference>
<dbReference type="EMBL" id="LMWM01000029">
    <property type="protein sequence ID" value="KUM85573.1"/>
    <property type="molecule type" value="Genomic_DNA"/>
</dbReference>
<protein>
    <submittedName>
        <fullName evidence="5">LacI family transcriptional regulator</fullName>
    </submittedName>
</protein>
<evidence type="ECO:0000313" key="5">
    <source>
        <dbReference type="EMBL" id="KUM85573.1"/>
    </source>
</evidence>
<dbReference type="AlphaFoldDB" id="A0A101N2X4"/>
<dbReference type="Proteomes" id="UP000053039">
    <property type="component" value="Unassembled WGS sequence"/>
</dbReference>
<dbReference type="Gene3D" id="1.10.260.40">
    <property type="entry name" value="lambda repressor-like DNA-binding domains"/>
    <property type="match status" value="1"/>
</dbReference>
<sequence>MGQGEGQRHATLRTVAQLAGVDVSTASRVLNGTSEDARRAASREKADEIRRVAEELNYRSNPHAASLRTRRTKLIGVIVPRLSDLVLATIYEGIEDAATRLGLSTFVMNSHDEPREQKARTEVALSRRVDGLIFGDAHIDGRFIDEIAERRIPFALVNRRAGNHPSVTCDDYLGGRLVAEHFLELGHERVAVIAGEPYASTGIDRTAGFRDRYREAGIRLPSSRIVHSHFDAAGGRQAAEQLLRGRTRPTAVFAVNDFAAIGVLGTLRDHGLRPGKDVAVAGFNDTPLARELPVPLTTVRSPMHEMGGLAVDLLVRLLDGEQVKSERLAPDLVVRASTDPARLSPVATDL</sequence>
<dbReference type="OrthoDB" id="3467214at2"/>
<evidence type="ECO:0000256" key="2">
    <source>
        <dbReference type="ARBA" id="ARBA00023125"/>
    </source>
</evidence>
<proteinExistence type="predicted"/>
<dbReference type="CDD" id="cd06285">
    <property type="entry name" value="PBP1_LacI-like"/>
    <property type="match status" value="1"/>
</dbReference>
<dbReference type="GO" id="GO:0003700">
    <property type="term" value="F:DNA-binding transcription factor activity"/>
    <property type="evidence" value="ECO:0007669"/>
    <property type="project" value="TreeGrafter"/>
</dbReference>
<dbReference type="GO" id="GO:0000976">
    <property type="term" value="F:transcription cis-regulatory region binding"/>
    <property type="evidence" value="ECO:0007669"/>
    <property type="project" value="TreeGrafter"/>
</dbReference>
<reference evidence="5 6" key="1">
    <citation type="submission" date="2015-10" db="EMBL/GenBank/DDBJ databases">
        <title>Draft genome sequence of Streptomyces pseudovenezuelae DSM 40212, type strain for the species Streptomyces pseudovenezuelae.</title>
        <authorList>
            <person name="Ruckert C."/>
            <person name="Winkler A."/>
            <person name="Kalinowski J."/>
            <person name="Kampfer P."/>
            <person name="Glaeser S."/>
        </authorList>
    </citation>
    <scope>NUCLEOTIDE SEQUENCE [LARGE SCALE GENOMIC DNA]</scope>
    <source>
        <strain evidence="5 6">DSM 40212</strain>
    </source>
</reference>
<dbReference type="CDD" id="cd01392">
    <property type="entry name" value="HTH_LacI"/>
    <property type="match status" value="1"/>
</dbReference>
<dbReference type="InterPro" id="IPR000843">
    <property type="entry name" value="HTH_LacI"/>
</dbReference>
<dbReference type="SMART" id="SM00354">
    <property type="entry name" value="HTH_LACI"/>
    <property type="match status" value="1"/>
</dbReference>
<accession>A0A101N2X4</accession>
<keyword evidence="3" id="KW-0804">Transcription</keyword>
<dbReference type="Pfam" id="PF00356">
    <property type="entry name" value="LacI"/>
    <property type="match status" value="1"/>
</dbReference>
<dbReference type="SUPFAM" id="SSF53822">
    <property type="entry name" value="Periplasmic binding protein-like I"/>
    <property type="match status" value="1"/>
</dbReference>